<dbReference type="EMBL" id="KV441000">
    <property type="protein sequence ID" value="OAD66859.1"/>
    <property type="molecule type" value="Genomic_DNA"/>
</dbReference>
<dbReference type="OrthoDB" id="10531523at2759"/>
<dbReference type="VEuPathDB" id="FungiDB:PHYBLDRAFT_152124"/>
<reference evidence="3" key="1">
    <citation type="submission" date="2015-06" db="EMBL/GenBank/DDBJ databases">
        <title>Expansion of signal transduction pathways in fungi by whole-genome duplication.</title>
        <authorList>
            <consortium name="DOE Joint Genome Institute"/>
            <person name="Corrochano L.M."/>
            <person name="Kuo A."/>
            <person name="Marcet-Houben M."/>
            <person name="Polaino S."/>
            <person name="Salamov A."/>
            <person name="Villalobos J.M."/>
            <person name="Alvarez M.I."/>
            <person name="Avalos J."/>
            <person name="Benito E.P."/>
            <person name="Benoit I."/>
            <person name="Burger G."/>
            <person name="Camino L.P."/>
            <person name="Canovas D."/>
            <person name="Cerda-Olmedo E."/>
            <person name="Cheng J.-F."/>
            <person name="Dominguez A."/>
            <person name="Elias M."/>
            <person name="Eslava A.P."/>
            <person name="Glaser F."/>
            <person name="Grimwood J."/>
            <person name="Gutierrez G."/>
            <person name="Heitman J."/>
            <person name="Henrissat B."/>
            <person name="Iturriaga E.A."/>
            <person name="Lang B.F."/>
            <person name="Lavin J.L."/>
            <person name="Lee S."/>
            <person name="Li W."/>
            <person name="Lindquist E."/>
            <person name="Lopez-Garcia S."/>
            <person name="Luque E.M."/>
            <person name="Marcos A.T."/>
            <person name="Martin J."/>
            <person name="McCluskey K."/>
            <person name="Medina H.R."/>
            <person name="Miralles-Duran A."/>
            <person name="Miyazaki A."/>
            <person name="Munoz-Torres E."/>
            <person name="Oguiza J.A."/>
            <person name="Ohm R."/>
            <person name="Olmedo M."/>
            <person name="Orejas M."/>
            <person name="Ortiz-Castellanos L."/>
            <person name="Pisabarro A.G."/>
            <person name="Rodriguez-Romero J."/>
            <person name="Ruiz-Herrera J."/>
            <person name="Ruiz-Vazquez R."/>
            <person name="Sanz C."/>
            <person name="Schackwitz W."/>
            <person name="Schmutz J."/>
            <person name="Shahriari M."/>
            <person name="Shelest E."/>
            <person name="Silva-Franco F."/>
            <person name="Soanes D."/>
            <person name="Syed K."/>
            <person name="Tagua V.G."/>
            <person name="Talbot N.J."/>
            <person name="Thon M."/>
            <person name="De vries R.P."/>
            <person name="Wiebenga A."/>
            <person name="Yadav J.S."/>
            <person name="Braun E.L."/>
            <person name="Baker S."/>
            <person name="Garre V."/>
            <person name="Horwitz B."/>
            <person name="Torres-Martinez S."/>
            <person name="Idnurm A."/>
            <person name="Herrera-Estrella A."/>
            <person name="Gabaldon T."/>
            <person name="Grigoriev I.V."/>
        </authorList>
    </citation>
    <scope>NUCLEOTIDE SEQUENCE [LARGE SCALE GENOMIC DNA]</scope>
    <source>
        <strain evidence="3">NRRL 1555(-)</strain>
    </source>
</reference>
<protein>
    <submittedName>
        <fullName evidence="2">Uncharacterized protein</fullName>
    </submittedName>
</protein>
<dbReference type="InParanoid" id="A0A167JXC8"/>
<dbReference type="RefSeq" id="XP_018284899.1">
    <property type="nucleotide sequence ID" value="XM_018432844.1"/>
</dbReference>
<name>A0A167JXC8_PHYB8</name>
<gene>
    <name evidence="2" type="ORF">PHYBLDRAFT_152124</name>
</gene>
<evidence type="ECO:0000256" key="1">
    <source>
        <dbReference type="SAM" id="MobiDB-lite"/>
    </source>
</evidence>
<feature type="region of interest" description="Disordered" evidence="1">
    <location>
        <begin position="325"/>
        <end position="346"/>
    </location>
</feature>
<keyword evidence="3" id="KW-1185">Reference proteome</keyword>
<organism evidence="2 3">
    <name type="scientific">Phycomyces blakesleeanus (strain ATCC 8743b / DSM 1359 / FGSC 10004 / NBRC 33097 / NRRL 1555)</name>
    <dbReference type="NCBI Taxonomy" id="763407"/>
    <lineage>
        <taxon>Eukaryota</taxon>
        <taxon>Fungi</taxon>
        <taxon>Fungi incertae sedis</taxon>
        <taxon>Mucoromycota</taxon>
        <taxon>Mucoromycotina</taxon>
        <taxon>Mucoromycetes</taxon>
        <taxon>Mucorales</taxon>
        <taxon>Phycomycetaceae</taxon>
        <taxon>Phycomyces</taxon>
    </lineage>
</organism>
<dbReference type="AlphaFoldDB" id="A0A167JXC8"/>
<accession>A0A167JXC8</accession>
<evidence type="ECO:0000313" key="3">
    <source>
        <dbReference type="Proteomes" id="UP000077315"/>
    </source>
</evidence>
<dbReference type="GeneID" id="28993750"/>
<proteinExistence type="predicted"/>
<feature type="compositionally biased region" description="Low complexity" evidence="1">
    <location>
        <begin position="327"/>
        <end position="340"/>
    </location>
</feature>
<evidence type="ECO:0000313" key="2">
    <source>
        <dbReference type="EMBL" id="OAD66859.1"/>
    </source>
</evidence>
<sequence length="531" mass="61110">MAIQFPLIASDMFSVSRIPPIDILAFPEYDYSSLPPPPYEPPKRWTERMSAFKESNLLTHILDYNIQIISDLPKETVPRFKYKNHSTSSREGFGKSDDTTALIINTLDPRQHMQQPNNTLTRLFRNSHKPHIHTTYYAPTTAEQDEQDQDQEQEETIDDKMEKINISLQQLILEAQTSLQVNHDTASTTTSLNDNDNENITDRFEDACSPITPTIGSDDCNDFFTNKKTCQVHDGLDRFDIEEQRQNMVRWKESDVSIVHFSPMCWLAWKSQEERYIQSKKRINIALEQLEESIQLLYYSDDRSSRRRESNKRKSAPPSLYHHLKNQHQQNQPNSSNSHSCHTPKRFAPQPLAHASRFYPRQNSTHHPVESTTEFNVNSHQITQTLLERIKQARSSFGVLFTFSLTATYSGRRRSVSCLISPWMATHPWCVILLATLFLAMATLSSAKYQWPGPAWMLKLLLHCQKAYVSTGSPSLSSSSSSSNSSSLPTDCISECYTETELHSRFVKPHAQKHPPVYMTYLSHILPNVFH</sequence>
<dbReference type="Proteomes" id="UP000077315">
    <property type="component" value="Unassembled WGS sequence"/>
</dbReference>